<dbReference type="GO" id="GO:0016747">
    <property type="term" value="F:acyltransferase activity, transferring groups other than amino-acyl groups"/>
    <property type="evidence" value="ECO:0007669"/>
    <property type="project" value="InterPro"/>
</dbReference>
<gene>
    <name evidence="2" type="ORF">ERL59_01205</name>
</gene>
<dbReference type="InterPro" id="IPR016181">
    <property type="entry name" value="Acyl_CoA_acyltransferase"/>
</dbReference>
<comment type="caution">
    <text evidence="2">The sequence shown here is derived from an EMBL/GenBank/DDBJ whole genome shotgun (WGS) entry which is preliminary data.</text>
</comment>
<evidence type="ECO:0000313" key="2">
    <source>
        <dbReference type="EMBL" id="NBI27586.1"/>
    </source>
</evidence>
<reference evidence="2 3" key="1">
    <citation type="submission" date="2019-01" db="EMBL/GenBank/DDBJ databases">
        <title>Chengkuizengella sp. nov., isolated from deep-sea sediment of East Pacific Ocean.</title>
        <authorList>
            <person name="Yang J."/>
            <person name="Lai Q."/>
            <person name="Shao Z."/>
        </authorList>
    </citation>
    <scope>NUCLEOTIDE SEQUENCE [LARGE SCALE GENOMIC DNA]</scope>
    <source>
        <strain evidence="2 3">YPA3-1-1</strain>
    </source>
</reference>
<dbReference type="Proteomes" id="UP000448943">
    <property type="component" value="Unassembled WGS sequence"/>
</dbReference>
<dbReference type="AlphaFoldDB" id="A0A6N9PXF3"/>
<sequence>MTYLAGQKVILRDLTEKDLQMIYYWIYEAEDREHLKWNGPYYTRPEKTFDQFLEDYKYDLIKVGTSQPRDILVIEVDGKLIGTVGWYWEDECTNWLNNGIVIYDSKYWSGGYGTEAFSLWTDYIFEKMDVVRIGISTWSGNERMIRLANKIGMVEEGRIRKARIVNGEYCDSVKMGILREEWVELKSKA</sequence>
<dbReference type="SUPFAM" id="SSF55729">
    <property type="entry name" value="Acyl-CoA N-acyltransferases (Nat)"/>
    <property type="match status" value="1"/>
</dbReference>
<evidence type="ECO:0000313" key="3">
    <source>
        <dbReference type="Proteomes" id="UP000448943"/>
    </source>
</evidence>
<dbReference type="InterPro" id="IPR000182">
    <property type="entry name" value="GNAT_dom"/>
</dbReference>
<feature type="domain" description="N-acetyltransferase" evidence="1">
    <location>
        <begin position="9"/>
        <end position="180"/>
    </location>
</feature>
<dbReference type="Pfam" id="PF13302">
    <property type="entry name" value="Acetyltransf_3"/>
    <property type="match status" value="1"/>
</dbReference>
<dbReference type="PANTHER" id="PTHR43415">
    <property type="entry name" value="SPERMIDINE N(1)-ACETYLTRANSFERASE"/>
    <property type="match status" value="1"/>
</dbReference>
<dbReference type="PROSITE" id="PS51186">
    <property type="entry name" value="GNAT"/>
    <property type="match status" value="1"/>
</dbReference>
<dbReference type="EMBL" id="SIJB01000004">
    <property type="protein sequence ID" value="NBI27586.1"/>
    <property type="molecule type" value="Genomic_DNA"/>
</dbReference>
<keyword evidence="3" id="KW-1185">Reference proteome</keyword>
<dbReference type="OrthoDB" id="9795206at2"/>
<proteinExistence type="predicted"/>
<protein>
    <submittedName>
        <fullName evidence="2">N-acetyltransferase</fullName>
    </submittedName>
</protein>
<keyword evidence="2" id="KW-0808">Transferase</keyword>
<name>A0A6N9PXF3_9BACL</name>
<accession>A0A6N9PXF3</accession>
<organism evidence="2 3">
    <name type="scientific">Chengkuizengella marina</name>
    <dbReference type="NCBI Taxonomy" id="2507566"/>
    <lineage>
        <taxon>Bacteria</taxon>
        <taxon>Bacillati</taxon>
        <taxon>Bacillota</taxon>
        <taxon>Bacilli</taxon>
        <taxon>Bacillales</taxon>
        <taxon>Paenibacillaceae</taxon>
        <taxon>Chengkuizengella</taxon>
    </lineage>
</organism>
<dbReference type="Gene3D" id="3.40.630.30">
    <property type="match status" value="1"/>
</dbReference>
<evidence type="ECO:0000259" key="1">
    <source>
        <dbReference type="PROSITE" id="PS51186"/>
    </source>
</evidence>
<dbReference type="PANTHER" id="PTHR43415:SF4">
    <property type="entry name" value="N-ACETYLTRANSFERASE DOMAIN-CONTAINING PROTEIN"/>
    <property type="match status" value="1"/>
</dbReference>